<proteinExistence type="predicted"/>
<dbReference type="BioCyc" id="RPAL316057:RPD_RS17755-MONOMER"/>
<dbReference type="HOGENOM" id="CLU_125353_1_0_5"/>
<evidence type="ECO:0000313" key="2">
    <source>
        <dbReference type="EMBL" id="ABE40754.1"/>
    </source>
</evidence>
<accession>Q133I5</accession>
<evidence type="ECO:0000313" key="3">
    <source>
        <dbReference type="Proteomes" id="UP000001818"/>
    </source>
</evidence>
<gene>
    <name evidence="2" type="ordered locus">RPD_3531</name>
</gene>
<dbReference type="Proteomes" id="UP000001818">
    <property type="component" value="Chromosome"/>
</dbReference>
<organism evidence="2 3">
    <name type="scientific">Rhodopseudomonas palustris (strain BisB5)</name>
    <dbReference type="NCBI Taxonomy" id="316057"/>
    <lineage>
        <taxon>Bacteria</taxon>
        <taxon>Pseudomonadati</taxon>
        <taxon>Pseudomonadota</taxon>
        <taxon>Alphaproteobacteria</taxon>
        <taxon>Hyphomicrobiales</taxon>
        <taxon>Nitrobacteraceae</taxon>
        <taxon>Rhodopseudomonas</taxon>
    </lineage>
</organism>
<dbReference type="EMBL" id="CP000283">
    <property type="protein sequence ID" value="ABE40754.1"/>
    <property type="molecule type" value="Genomic_DNA"/>
</dbReference>
<evidence type="ECO:0000259" key="1">
    <source>
        <dbReference type="Pfam" id="PF01850"/>
    </source>
</evidence>
<dbReference type="InterPro" id="IPR002716">
    <property type="entry name" value="PIN_dom"/>
</dbReference>
<dbReference type="STRING" id="316057.RPD_3531"/>
<reference evidence="2 3" key="1">
    <citation type="submission" date="2006-03" db="EMBL/GenBank/DDBJ databases">
        <title>Complete sequence of Rhodopseudomonas palustris BisB5.</title>
        <authorList>
            <consortium name="US DOE Joint Genome Institute"/>
            <person name="Copeland A."/>
            <person name="Lucas S."/>
            <person name="Lapidus A."/>
            <person name="Barry K."/>
            <person name="Detter J.C."/>
            <person name="Glavina del Rio T."/>
            <person name="Hammon N."/>
            <person name="Israni S."/>
            <person name="Dalin E."/>
            <person name="Tice H."/>
            <person name="Pitluck S."/>
            <person name="Chain P."/>
            <person name="Malfatti S."/>
            <person name="Shin M."/>
            <person name="Vergez L."/>
            <person name="Schmutz J."/>
            <person name="Larimer F."/>
            <person name="Land M."/>
            <person name="Hauser L."/>
            <person name="Pelletier D.A."/>
            <person name="Kyrpides N."/>
            <person name="Lykidis A."/>
            <person name="Oda Y."/>
            <person name="Harwood C.S."/>
            <person name="Richardson P."/>
        </authorList>
    </citation>
    <scope>NUCLEOTIDE SEQUENCE [LARGE SCALE GENOMIC DNA]</scope>
    <source>
        <strain evidence="2 3">BisB5</strain>
    </source>
</reference>
<dbReference type="SUPFAM" id="SSF88723">
    <property type="entry name" value="PIN domain-like"/>
    <property type="match status" value="1"/>
</dbReference>
<dbReference type="InterPro" id="IPR029060">
    <property type="entry name" value="PIN-like_dom_sf"/>
</dbReference>
<dbReference type="KEGG" id="rpd:RPD_3531"/>
<dbReference type="AlphaFoldDB" id="Q133I5"/>
<dbReference type="Pfam" id="PF01850">
    <property type="entry name" value="PIN"/>
    <property type="match status" value="1"/>
</dbReference>
<protein>
    <submittedName>
        <fullName evidence="2">PilT protein-like</fullName>
    </submittedName>
</protein>
<name>Q133I5_RHOPS</name>
<dbReference type="eggNOG" id="COG1848">
    <property type="taxonomic scope" value="Bacteria"/>
</dbReference>
<feature type="domain" description="PIN" evidence="1">
    <location>
        <begin position="13"/>
        <end position="139"/>
    </location>
</feature>
<dbReference type="Gene3D" id="3.40.50.1010">
    <property type="entry name" value="5'-nuclease"/>
    <property type="match status" value="1"/>
</dbReference>
<sequence length="162" mass="18342">MRGMTNQQAPQRIYFDANALIYAIEGVDEVARDLHSLFGVLRQRAKMACTSEFTLAEVLPKANGVQRRSYFTLMLHSGVLDLLPVTREILIETADYRKFLARPSFDLQRSMPKLPDAIHIVTAVNAKCDTFVSFDRGLKLPEGLSRVGREDGRLLQLIQDMM</sequence>